<comment type="subcellular location">
    <subcellularLocation>
        <location evidence="1">Cytoplasm</location>
    </subcellularLocation>
</comment>
<gene>
    <name evidence="5" type="ORF">FB471_3658</name>
</gene>
<comment type="caution">
    <text evidence="5">The sequence shown here is derived from an EMBL/GenBank/DDBJ whole genome shotgun (WGS) entry which is preliminary data.</text>
</comment>
<comment type="similarity">
    <text evidence="2">Belongs to the EspG family.</text>
</comment>
<protein>
    <submittedName>
        <fullName evidence="5">ESAT-6 protein secretion system EspG family protein</fullName>
    </submittedName>
</protein>
<evidence type="ECO:0000256" key="3">
    <source>
        <dbReference type="ARBA" id="ARBA00022490"/>
    </source>
</evidence>
<organism evidence="5 6">
    <name type="scientific">Amycolatopsis cihanbeyliensis</name>
    <dbReference type="NCBI Taxonomy" id="1128664"/>
    <lineage>
        <taxon>Bacteria</taxon>
        <taxon>Bacillati</taxon>
        <taxon>Actinomycetota</taxon>
        <taxon>Actinomycetes</taxon>
        <taxon>Pseudonocardiales</taxon>
        <taxon>Pseudonocardiaceae</taxon>
        <taxon>Amycolatopsis</taxon>
    </lineage>
</organism>
<reference evidence="5 6" key="1">
    <citation type="submission" date="2019-06" db="EMBL/GenBank/DDBJ databases">
        <title>Sequencing the genomes of 1000 actinobacteria strains.</title>
        <authorList>
            <person name="Klenk H.-P."/>
        </authorList>
    </citation>
    <scope>NUCLEOTIDE SEQUENCE [LARGE SCALE GENOMIC DNA]</scope>
    <source>
        <strain evidence="5 6">DSM 45679</strain>
    </source>
</reference>
<sequence length="245" mass="27264">MRYDRVELGLTTYKTLLAEHDLGEAHLTLAGGEQWHPSQEREQLRTRAWTELDELGLLRGGRVREGFLDTLHLLQRPGTEYYTWTRIDGQPVTVRTAFTGRDAVLAIANRHTLYLFPSDAKSAAVDLAVQLPEVEPAYVHSLNCAEADYKALLAGEPLPAGSSATDAKRIRPWLEAPRVNEGQLFAAVRGGSEQRIADTHPPTWIDTEWGRFLVGMRGGWITLTGAGHQEIAAKLTDMEAELRGR</sequence>
<dbReference type="InterPro" id="IPR025734">
    <property type="entry name" value="EspG"/>
</dbReference>
<proteinExistence type="inferred from homology"/>
<evidence type="ECO:0000256" key="4">
    <source>
        <dbReference type="ARBA" id="ARBA00023186"/>
    </source>
</evidence>
<keyword evidence="4" id="KW-0143">Chaperone</keyword>
<keyword evidence="3" id="KW-0963">Cytoplasm</keyword>
<evidence type="ECO:0000313" key="5">
    <source>
        <dbReference type="EMBL" id="TQJ03884.1"/>
    </source>
</evidence>
<dbReference type="RefSeq" id="WP_170220847.1">
    <property type="nucleotide sequence ID" value="NZ_VFML01000001.1"/>
</dbReference>
<dbReference type="Pfam" id="PF14011">
    <property type="entry name" value="ESX-1_EspG"/>
    <property type="match status" value="1"/>
</dbReference>
<accession>A0A542DLI1</accession>
<keyword evidence="6" id="KW-1185">Reference proteome</keyword>
<dbReference type="AlphaFoldDB" id="A0A542DLI1"/>
<dbReference type="Proteomes" id="UP000320876">
    <property type="component" value="Unassembled WGS sequence"/>
</dbReference>
<evidence type="ECO:0000313" key="6">
    <source>
        <dbReference type="Proteomes" id="UP000320876"/>
    </source>
</evidence>
<evidence type="ECO:0000256" key="1">
    <source>
        <dbReference type="ARBA" id="ARBA00004496"/>
    </source>
</evidence>
<name>A0A542DLI1_AMYCI</name>
<evidence type="ECO:0000256" key="2">
    <source>
        <dbReference type="ARBA" id="ARBA00006411"/>
    </source>
</evidence>
<dbReference type="EMBL" id="VFML01000001">
    <property type="protein sequence ID" value="TQJ03884.1"/>
    <property type="molecule type" value="Genomic_DNA"/>
</dbReference>